<accession>A0ABV9MFZ0</accession>
<evidence type="ECO:0000313" key="1">
    <source>
        <dbReference type="EMBL" id="MFC4713478.1"/>
    </source>
</evidence>
<name>A0ABV9MFZ0_9BACL</name>
<proteinExistence type="predicted"/>
<organism evidence="1 2">
    <name type="scientific">Planococcus dechangensis</name>
    <dbReference type="NCBI Taxonomy" id="1176255"/>
    <lineage>
        <taxon>Bacteria</taxon>
        <taxon>Bacillati</taxon>
        <taxon>Bacillota</taxon>
        <taxon>Bacilli</taxon>
        <taxon>Bacillales</taxon>
        <taxon>Caryophanaceae</taxon>
        <taxon>Planococcus</taxon>
    </lineage>
</organism>
<evidence type="ECO:0000313" key="2">
    <source>
        <dbReference type="Proteomes" id="UP001595932"/>
    </source>
</evidence>
<comment type="caution">
    <text evidence="1">The sequence shown here is derived from an EMBL/GenBank/DDBJ whole genome shotgun (WGS) entry which is preliminary data.</text>
</comment>
<evidence type="ECO:0008006" key="3">
    <source>
        <dbReference type="Google" id="ProtNLM"/>
    </source>
</evidence>
<gene>
    <name evidence="1" type="ORF">ACFO5U_11420</name>
</gene>
<dbReference type="EMBL" id="JBHSGL010000005">
    <property type="protein sequence ID" value="MFC4713478.1"/>
    <property type="molecule type" value="Genomic_DNA"/>
</dbReference>
<dbReference type="Proteomes" id="UP001595932">
    <property type="component" value="Unassembled WGS sequence"/>
</dbReference>
<protein>
    <recommendedName>
        <fullName evidence="3">DUF4352 domain-containing protein</fullName>
    </recommendedName>
</protein>
<dbReference type="RefSeq" id="WP_377279187.1">
    <property type="nucleotide sequence ID" value="NZ_JBHSGL010000005.1"/>
</dbReference>
<keyword evidence="2" id="KW-1185">Reference proteome</keyword>
<reference evidence="2" key="1">
    <citation type="journal article" date="2019" name="Int. J. Syst. Evol. Microbiol.">
        <title>The Global Catalogue of Microorganisms (GCM) 10K type strain sequencing project: providing services to taxonomists for standard genome sequencing and annotation.</title>
        <authorList>
            <consortium name="The Broad Institute Genomics Platform"/>
            <consortium name="The Broad Institute Genome Sequencing Center for Infectious Disease"/>
            <person name="Wu L."/>
            <person name="Ma J."/>
        </authorList>
    </citation>
    <scope>NUCLEOTIDE SEQUENCE [LARGE SCALE GENOMIC DNA]</scope>
    <source>
        <strain evidence="2">CGMCC 1.12151</strain>
    </source>
</reference>
<sequence>MKKWVTAALIFILVISLFGYRTMAKPEMTVYTQSVFPHNGQTYISFSFIIDDNRSKKVKLDNLDISTVDGFSYSVLPYEVTDYADVAVGEALAPFEEIKEHRAHTIVIGPVPQESLNAYTEVSLNFNHFDFAFNWDIWPED</sequence>